<dbReference type="InterPro" id="IPR016184">
    <property type="entry name" value="Capsid/spike_ssDNA_virus"/>
</dbReference>
<dbReference type="SUPFAM" id="SSF88645">
    <property type="entry name" value="ssDNA viruses"/>
    <property type="match status" value="1"/>
</dbReference>
<evidence type="ECO:0000256" key="2">
    <source>
        <dbReference type="ARBA" id="ARBA00009963"/>
    </source>
</evidence>
<dbReference type="Pfam" id="PF02305">
    <property type="entry name" value="Phage_F"/>
    <property type="match status" value="1"/>
</dbReference>
<dbReference type="Gene3D" id="2.60.169.10">
    <property type="entry name" value="Microviridae F protein"/>
    <property type="match status" value="2"/>
</dbReference>
<comment type="similarity">
    <text evidence="2">Belongs to the microviridae F protein family.</text>
</comment>
<comment type="subcellular location">
    <subcellularLocation>
        <location evidence="1">Virion</location>
    </subcellularLocation>
</comment>
<dbReference type="InterPro" id="IPR037002">
    <property type="entry name" value="Microviridae_protein_F_sf"/>
</dbReference>
<accession>A0A976R568</accession>
<reference evidence="6" key="1">
    <citation type="submission" date="2022-02" db="EMBL/GenBank/DDBJ databases">
        <title>Towards deciphering the DNA virus diversity associated with rodent species in the families Cricetidae and Heteromyidae.</title>
        <authorList>
            <person name="Lund M."/>
            <person name="Larsen B.B."/>
            <person name="Gryseels S."/>
            <person name="Kraberger S."/>
            <person name="Rowsey D.M."/>
            <person name="Steger L."/>
            <person name="Yule K.M."/>
            <person name="Upham N.S."/>
            <person name="Worobey M."/>
            <person name="Van Doorslaer K."/>
            <person name="Varsani A."/>
        </authorList>
    </citation>
    <scope>NUCLEOTIDE SEQUENCE</scope>
    <source>
        <strain evidence="6">UA08Rod_6251</strain>
    </source>
</reference>
<dbReference type="InterPro" id="IPR003514">
    <property type="entry name" value="Microviridae_protein_F"/>
</dbReference>
<protein>
    <submittedName>
        <fullName evidence="6">Major capsid protein</fullName>
    </submittedName>
</protein>
<evidence type="ECO:0000313" key="6">
    <source>
        <dbReference type="EMBL" id="UPW40886.1"/>
    </source>
</evidence>
<keyword evidence="3" id="KW-1140">T=1 icosahedral capsid protein</keyword>
<sequence length="601" mass="67713">MAKTVSYRGYADAVKRFDIEPSPGRQRNKFNYAKRRLMTFDAGNVIPFYWQPVLPGDDLSLKVRSLIRLSNPLVSPLMDEIWVKFYFFLSYNRFVFEDFQAFMGEMIQDNPDYDDSGDNFGGQSLTTPPYVAPDEYQLPTLKLQVKDGRYPFEIQSLLDYLALPYAVGNEGYEIQSLLPRHYNLIYNAYFRDENLQQFAPVPKGMGPDKISQFQLMPSLKYQDYITGSLPFLQKGPDVLLGLAGDVPVVPLQDDQGRYLGTRVVIPDDGASTFTSSTSNGFLQSPGANPPALTPYLAGDYPISNKDFHSTNLVASLSSAQSIALAQIRLAFQLMRFYEGQARSGTRYIEYIHFMFDEYIPDVQLQRPKYIGGGKITININPVAQTSSTTDEDTSLATLAAFGVAYDGRNVRAYTHVQEHGYIIGLLTVGTTQTYQQGLQRDFWRRDRFDFYTPTLAHLSEQAVNNGEICMTGIPGYDNATWGYIGRYDEYRTMLSEVCGYFRSNAQVWNPGNKSYDKVSLDSYHLAQYFDTSNPGSADDGYPGLPHLNANFIQQPYEVINRAMNITSKTPGVPQFLADITTTCKGVRVVSKYGIPGFADHF</sequence>
<dbReference type="EMBL" id="OM869513">
    <property type="protein sequence ID" value="UPW40886.1"/>
    <property type="molecule type" value="Genomic_DNA"/>
</dbReference>
<keyword evidence="4" id="KW-0167">Capsid protein</keyword>
<organism evidence="6">
    <name type="scientific">Sigmofec virus UA08Rod_6251</name>
    <dbReference type="NCBI Taxonomy" id="2929226"/>
    <lineage>
        <taxon>Viruses</taxon>
        <taxon>Monodnaviria</taxon>
        <taxon>Sangervirae</taxon>
        <taxon>Phixviricota</taxon>
        <taxon>Malgrandaviricetes</taxon>
        <taxon>Petitvirales</taxon>
        <taxon>Microviridae</taxon>
    </lineage>
</organism>
<evidence type="ECO:0000256" key="5">
    <source>
        <dbReference type="ARBA" id="ARBA00022844"/>
    </source>
</evidence>
<evidence type="ECO:0000256" key="4">
    <source>
        <dbReference type="ARBA" id="ARBA00022561"/>
    </source>
</evidence>
<evidence type="ECO:0000256" key="3">
    <source>
        <dbReference type="ARBA" id="ARBA00022431"/>
    </source>
</evidence>
<evidence type="ECO:0000256" key="1">
    <source>
        <dbReference type="ARBA" id="ARBA00004328"/>
    </source>
</evidence>
<name>A0A976R568_9VIRU</name>
<dbReference type="GO" id="GO:0039615">
    <property type="term" value="C:T=1 icosahedral viral capsid"/>
    <property type="evidence" value="ECO:0007669"/>
    <property type="project" value="UniProtKB-KW"/>
</dbReference>
<proteinExistence type="inferred from homology"/>
<dbReference type="GO" id="GO:0005198">
    <property type="term" value="F:structural molecule activity"/>
    <property type="evidence" value="ECO:0007669"/>
    <property type="project" value="InterPro"/>
</dbReference>
<keyword evidence="5" id="KW-0946">Virion</keyword>